<evidence type="ECO:0000256" key="1">
    <source>
        <dbReference type="SAM" id="SignalP"/>
    </source>
</evidence>
<dbReference type="Proteomes" id="UP000480548">
    <property type="component" value="Unassembled WGS sequence"/>
</dbReference>
<dbReference type="AlphaFoldDB" id="A0A7C8JNT3"/>
<proteinExistence type="predicted"/>
<name>A0A7C8JNT3_ORBOL</name>
<dbReference type="EMBL" id="WIQZ01000030">
    <property type="protein sequence ID" value="KAF3136103.1"/>
    <property type="molecule type" value="Genomic_DNA"/>
</dbReference>
<protein>
    <recommendedName>
        <fullName evidence="4">Apple domain-containing protein</fullName>
    </recommendedName>
</protein>
<gene>
    <name evidence="2" type="ORF">TWF703_005748</name>
</gene>
<evidence type="ECO:0000313" key="3">
    <source>
        <dbReference type="Proteomes" id="UP000480548"/>
    </source>
</evidence>
<evidence type="ECO:0008006" key="4">
    <source>
        <dbReference type="Google" id="ProtNLM"/>
    </source>
</evidence>
<organism evidence="2 3">
    <name type="scientific">Orbilia oligospora</name>
    <name type="common">Nematode-trapping fungus</name>
    <name type="synonym">Arthrobotrys oligospora</name>
    <dbReference type="NCBI Taxonomy" id="2813651"/>
    <lineage>
        <taxon>Eukaryota</taxon>
        <taxon>Fungi</taxon>
        <taxon>Dikarya</taxon>
        <taxon>Ascomycota</taxon>
        <taxon>Pezizomycotina</taxon>
        <taxon>Orbiliomycetes</taxon>
        <taxon>Orbiliales</taxon>
        <taxon>Orbiliaceae</taxon>
        <taxon>Orbilia</taxon>
    </lineage>
</organism>
<feature type="chain" id="PRO_5028903026" description="Apple domain-containing protein" evidence="1">
    <location>
        <begin position="19"/>
        <end position="324"/>
    </location>
</feature>
<accession>A0A7C8JNT3</accession>
<feature type="signal peptide" evidence="1">
    <location>
        <begin position="1"/>
        <end position="18"/>
    </location>
</feature>
<keyword evidence="1" id="KW-0732">Signal</keyword>
<sequence>MKPVLLFVFGALFGRGHAVGIDGCAADNCLRAIRATSRLSSASAACSAYIEQTITLPTVTVTEYYEISEIAQETVYTTQVDTLFDTYTSVIEDTATTTLPGSTSIVTAYNRALKKRQAAPTIPAFASPCSGEVRFTSACSCIGVLTPNIVTIPAPTETLSITTTTTYTTETYTVTEETISTTITDATISVTDIVATETLPGPQATNTVTVPYPELCKNPTLYILVASRNLSVPNSVNVGKLNTADCCLRCFTTPDCIAYVRNLAGVGVCTLLTTRPGAAPNPASPSCPNGVGDTIFTGTPGFFGKGPCQVPIQTEGLCLDPVDL</sequence>
<comment type="caution">
    <text evidence="2">The sequence shown here is derived from an EMBL/GenBank/DDBJ whole genome shotgun (WGS) entry which is preliminary data.</text>
</comment>
<evidence type="ECO:0000313" key="2">
    <source>
        <dbReference type="EMBL" id="KAF3136103.1"/>
    </source>
</evidence>
<reference evidence="2 3" key="1">
    <citation type="submission" date="2019-06" db="EMBL/GenBank/DDBJ databases">
        <authorList>
            <person name="Palmer J.M."/>
        </authorList>
    </citation>
    <scope>NUCLEOTIDE SEQUENCE [LARGE SCALE GENOMIC DNA]</scope>
    <source>
        <strain evidence="2 3">TWF703</strain>
    </source>
</reference>